<protein>
    <submittedName>
        <fullName evidence="2">Uncharacterized protein</fullName>
    </submittedName>
</protein>
<feature type="transmembrane region" description="Helical" evidence="1">
    <location>
        <begin position="84"/>
        <end position="104"/>
    </location>
</feature>
<evidence type="ECO:0000256" key="1">
    <source>
        <dbReference type="SAM" id="Phobius"/>
    </source>
</evidence>
<dbReference type="RefSeq" id="WP_313543936.1">
    <property type="nucleotide sequence ID" value="NZ_CP134880.1"/>
</dbReference>
<dbReference type="EMBL" id="CP134880">
    <property type="protein sequence ID" value="WNM27773.1"/>
    <property type="molecule type" value="Genomic_DNA"/>
</dbReference>
<evidence type="ECO:0000313" key="2">
    <source>
        <dbReference type="EMBL" id="WNM27773.1"/>
    </source>
</evidence>
<keyword evidence="1" id="KW-0812">Transmembrane</keyword>
<name>A0AA96FD84_9MICO</name>
<dbReference type="AlphaFoldDB" id="A0AA96FD84"/>
<accession>A0AA96FD84</accession>
<keyword evidence="1" id="KW-1133">Transmembrane helix</keyword>
<sequence length="142" mass="14803">MKGTRQAQRRSRPRARARVAMLGVLLALTAVVGLLSHHAGSYADHQSASMATPAAMQPLDLATPGAHPSEGTSCEDCSPTAGGAALACATVLMLLVILAVPRLAPRPTTAPTRSRRRTFVAHAAPTTMPRLPDLHALGISRT</sequence>
<reference evidence="2" key="1">
    <citation type="submission" date="2023-09" db="EMBL/GenBank/DDBJ databases">
        <title>Demequina sp. a novel bacteria isolated from Capsicum annuum.</title>
        <authorList>
            <person name="Humaira Z."/>
            <person name="Lee J."/>
            <person name="Cho D."/>
        </authorList>
    </citation>
    <scope>NUCLEOTIDE SEQUENCE</scope>
    <source>
        <strain evidence="2">PMTSA13</strain>
    </source>
</reference>
<proteinExistence type="predicted"/>
<dbReference type="KEGG" id="dcp:RN607_01850"/>
<gene>
    <name evidence="2" type="ORF">RN607_01850</name>
</gene>
<organism evidence="2">
    <name type="scientific">Demequina capsici</name>
    <dbReference type="NCBI Taxonomy" id="3075620"/>
    <lineage>
        <taxon>Bacteria</taxon>
        <taxon>Bacillati</taxon>
        <taxon>Actinomycetota</taxon>
        <taxon>Actinomycetes</taxon>
        <taxon>Micrococcales</taxon>
        <taxon>Demequinaceae</taxon>
        <taxon>Demequina</taxon>
    </lineage>
</organism>
<keyword evidence="1" id="KW-0472">Membrane</keyword>
<dbReference type="Proteomes" id="UP001303408">
    <property type="component" value="Chromosome"/>
</dbReference>